<gene>
    <name evidence="2" type="ordered locus">RPD_0016</name>
</gene>
<proteinExistence type="predicted"/>
<dbReference type="eggNOG" id="ENOG5032AMT">
    <property type="taxonomic scope" value="Bacteria"/>
</dbReference>
<dbReference type="Proteomes" id="UP000001818">
    <property type="component" value="Chromosome"/>
</dbReference>
<evidence type="ECO:0000313" key="3">
    <source>
        <dbReference type="Proteomes" id="UP000001818"/>
    </source>
</evidence>
<accession>Q13F83</accession>
<evidence type="ECO:0000256" key="1">
    <source>
        <dbReference type="SAM" id="MobiDB-lite"/>
    </source>
</evidence>
<dbReference type="EMBL" id="CP000283">
    <property type="protein sequence ID" value="ABE37256.1"/>
    <property type="molecule type" value="Genomic_DNA"/>
</dbReference>
<organism evidence="2 3">
    <name type="scientific">Rhodopseudomonas palustris (strain BisB5)</name>
    <dbReference type="NCBI Taxonomy" id="316057"/>
    <lineage>
        <taxon>Bacteria</taxon>
        <taxon>Pseudomonadati</taxon>
        <taxon>Pseudomonadota</taxon>
        <taxon>Alphaproteobacteria</taxon>
        <taxon>Hyphomicrobiales</taxon>
        <taxon>Nitrobacteraceae</taxon>
        <taxon>Rhodopseudomonas</taxon>
    </lineage>
</organism>
<dbReference type="BioCyc" id="RPAL316057:RPD_RS00080-MONOMER"/>
<reference evidence="2 3" key="1">
    <citation type="submission" date="2006-03" db="EMBL/GenBank/DDBJ databases">
        <title>Complete sequence of Rhodopseudomonas palustris BisB5.</title>
        <authorList>
            <consortium name="US DOE Joint Genome Institute"/>
            <person name="Copeland A."/>
            <person name="Lucas S."/>
            <person name="Lapidus A."/>
            <person name="Barry K."/>
            <person name="Detter J.C."/>
            <person name="Glavina del Rio T."/>
            <person name="Hammon N."/>
            <person name="Israni S."/>
            <person name="Dalin E."/>
            <person name="Tice H."/>
            <person name="Pitluck S."/>
            <person name="Chain P."/>
            <person name="Malfatti S."/>
            <person name="Shin M."/>
            <person name="Vergez L."/>
            <person name="Schmutz J."/>
            <person name="Larimer F."/>
            <person name="Land M."/>
            <person name="Hauser L."/>
            <person name="Pelletier D.A."/>
            <person name="Kyrpides N."/>
            <person name="Lykidis A."/>
            <person name="Oda Y."/>
            <person name="Harwood C.S."/>
            <person name="Richardson P."/>
        </authorList>
    </citation>
    <scope>NUCLEOTIDE SEQUENCE [LARGE SCALE GENOMIC DNA]</scope>
    <source>
        <strain evidence="2 3">BisB5</strain>
    </source>
</reference>
<dbReference type="KEGG" id="rpd:RPD_0016"/>
<feature type="region of interest" description="Disordered" evidence="1">
    <location>
        <begin position="1"/>
        <end position="25"/>
    </location>
</feature>
<dbReference type="STRING" id="316057.RPD_0016"/>
<dbReference type="AlphaFoldDB" id="Q13F83"/>
<sequence length="72" mass="8256">MVRKSIEKNIAPGRPGRKPPPGDRRQFLLTMSQDVIKAVKQAGLEDDRPAWEIMEEAAKDWLERRKSKAKKA</sequence>
<name>Q13F83_RHOPS</name>
<evidence type="ECO:0000313" key="2">
    <source>
        <dbReference type="EMBL" id="ABE37256.1"/>
    </source>
</evidence>
<dbReference type="HOGENOM" id="CLU_201921_0_0_5"/>
<protein>
    <submittedName>
        <fullName evidence="2">Uncharacterized protein</fullName>
    </submittedName>
</protein>